<evidence type="ECO:0000256" key="1">
    <source>
        <dbReference type="ARBA" id="ARBA00006484"/>
    </source>
</evidence>
<dbReference type="SUPFAM" id="SSF51735">
    <property type="entry name" value="NAD(P)-binding Rossmann-fold domains"/>
    <property type="match status" value="1"/>
</dbReference>
<name>A0A1B7L7J1_9ENTR</name>
<dbReference type="PRINTS" id="PR00081">
    <property type="entry name" value="GDHRDH"/>
</dbReference>
<protein>
    <submittedName>
        <fullName evidence="5">Short chain dehydrogenase</fullName>
    </submittedName>
</protein>
<sequence length="270" mass="29945">MKLTNKRVLLTGASGGIGQALAFELASRGAHLILVGRNGPAMNELVKRLPGAAYHQVMTVKHYSHDEISELREVLQYEPRLDVLINNAGTQCFRWLEKQSFGDIHAQLYTNTEVPILLTRALLDRFNAEGMVVNVGSIMGDIGYPGYSLYCASKFALRGFSEALSRELADTGIRVVYVAPRATDTSLNSEAMVEMNRLLGNKSDSPQWVASQIITAIQKRRLRTRLGFPERFFVKINALLPTLVDNALIRKLAVIQQFARTSLKPGAKKS</sequence>
<evidence type="ECO:0000256" key="3">
    <source>
        <dbReference type="RuleBase" id="RU000363"/>
    </source>
</evidence>
<organism evidence="5 6">
    <name type="scientific">Mangrovibacter phragmitis</name>
    <dbReference type="NCBI Taxonomy" id="1691903"/>
    <lineage>
        <taxon>Bacteria</taxon>
        <taxon>Pseudomonadati</taxon>
        <taxon>Pseudomonadota</taxon>
        <taxon>Gammaproteobacteria</taxon>
        <taxon>Enterobacterales</taxon>
        <taxon>Enterobacteriaceae</taxon>
        <taxon>Mangrovibacter</taxon>
    </lineage>
</organism>
<dbReference type="NCBIfam" id="NF006565">
    <property type="entry name" value="PRK09072.1"/>
    <property type="match status" value="1"/>
</dbReference>
<comment type="similarity">
    <text evidence="1 3">Belongs to the short-chain dehydrogenases/reductases (SDR) family.</text>
</comment>
<feature type="domain" description="Ketoreductase" evidence="4">
    <location>
        <begin position="6"/>
        <end position="195"/>
    </location>
</feature>
<dbReference type="PANTHER" id="PTHR44196:SF1">
    <property type="entry name" value="DEHYDROGENASE_REDUCTASE SDR FAMILY MEMBER 7B"/>
    <property type="match status" value="1"/>
</dbReference>
<accession>A0A1B7L7J1</accession>
<dbReference type="GO" id="GO:0016491">
    <property type="term" value="F:oxidoreductase activity"/>
    <property type="evidence" value="ECO:0007669"/>
    <property type="project" value="UniProtKB-KW"/>
</dbReference>
<evidence type="ECO:0000313" key="5">
    <source>
        <dbReference type="EMBL" id="OAT78303.1"/>
    </source>
</evidence>
<dbReference type="OrthoDB" id="7301144at2"/>
<evidence type="ECO:0000313" key="6">
    <source>
        <dbReference type="Proteomes" id="UP000078225"/>
    </source>
</evidence>
<dbReference type="GO" id="GO:0016020">
    <property type="term" value="C:membrane"/>
    <property type="evidence" value="ECO:0007669"/>
    <property type="project" value="TreeGrafter"/>
</dbReference>
<dbReference type="InterPro" id="IPR020904">
    <property type="entry name" value="Sc_DH/Rdtase_CS"/>
</dbReference>
<dbReference type="PROSITE" id="PS00061">
    <property type="entry name" value="ADH_SHORT"/>
    <property type="match status" value="1"/>
</dbReference>
<dbReference type="InterPro" id="IPR036291">
    <property type="entry name" value="NAD(P)-bd_dom_sf"/>
</dbReference>
<dbReference type="PRINTS" id="PR00080">
    <property type="entry name" value="SDRFAMILY"/>
</dbReference>
<dbReference type="EMBL" id="LYRP01000001">
    <property type="protein sequence ID" value="OAT78303.1"/>
    <property type="molecule type" value="Genomic_DNA"/>
</dbReference>
<dbReference type="SMART" id="SM00822">
    <property type="entry name" value="PKS_KR"/>
    <property type="match status" value="1"/>
</dbReference>
<reference evidence="6" key="1">
    <citation type="submission" date="2016-05" db="EMBL/GenBank/DDBJ databases">
        <authorList>
            <person name="Behera P."/>
            <person name="Vaishampayan P."/>
            <person name="Singh N."/>
            <person name="Raina V."/>
            <person name="Suar M."/>
            <person name="Pattnaik A."/>
            <person name="Rastogi G."/>
        </authorList>
    </citation>
    <scope>NUCLEOTIDE SEQUENCE [LARGE SCALE GENOMIC DNA]</scope>
    <source>
        <strain evidence="6">MP23</strain>
    </source>
</reference>
<dbReference type="InterPro" id="IPR057326">
    <property type="entry name" value="KR_dom"/>
</dbReference>
<dbReference type="Proteomes" id="UP000078225">
    <property type="component" value="Unassembled WGS sequence"/>
</dbReference>
<evidence type="ECO:0000259" key="4">
    <source>
        <dbReference type="SMART" id="SM00822"/>
    </source>
</evidence>
<dbReference type="PANTHER" id="PTHR44196">
    <property type="entry name" value="DEHYDROGENASE/REDUCTASE SDR FAMILY MEMBER 7B"/>
    <property type="match status" value="1"/>
</dbReference>
<dbReference type="CDD" id="cd05233">
    <property type="entry name" value="SDR_c"/>
    <property type="match status" value="1"/>
</dbReference>
<dbReference type="AlphaFoldDB" id="A0A1B7L7J1"/>
<dbReference type="Gene3D" id="3.40.50.720">
    <property type="entry name" value="NAD(P)-binding Rossmann-like Domain"/>
    <property type="match status" value="1"/>
</dbReference>
<dbReference type="Pfam" id="PF00106">
    <property type="entry name" value="adh_short"/>
    <property type="match status" value="1"/>
</dbReference>
<comment type="caution">
    <text evidence="5">The sequence shown here is derived from an EMBL/GenBank/DDBJ whole genome shotgun (WGS) entry which is preliminary data.</text>
</comment>
<dbReference type="InterPro" id="IPR002347">
    <property type="entry name" value="SDR_fam"/>
</dbReference>
<evidence type="ECO:0000256" key="2">
    <source>
        <dbReference type="ARBA" id="ARBA00023002"/>
    </source>
</evidence>
<keyword evidence="2" id="KW-0560">Oxidoreductase</keyword>
<dbReference type="STRING" id="1691903.A9B99_00770"/>
<dbReference type="RefSeq" id="WP_064593678.1">
    <property type="nucleotide sequence ID" value="NZ_CP134782.1"/>
</dbReference>
<proteinExistence type="inferred from homology"/>
<gene>
    <name evidence="5" type="ORF">A9B99_00770</name>
</gene>
<keyword evidence="6" id="KW-1185">Reference proteome</keyword>